<keyword evidence="2" id="KW-1185">Reference proteome</keyword>
<comment type="caution">
    <text evidence="1">The sequence shown here is derived from an EMBL/GenBank/DDBJ whole genome shotgun (WGS) entry which is preliminary data.</text>
</comment>
<dbReference type="Proteomes" id="UP000032142">
    <property type="component" value="Unassembled WGS sequence"/>
</dbReference>
<sequence length="44" mass="5156">MHRPQDVSQFSVRPCLRHGIELMDEPVLDHVWDMASALYPMFEA</sequence>
<gene>
    <name evidence="1" type="ORF">F383_37370</name>
</gene>
<evidence type="ECO:0000313" key="1">
    <source>
        <dbReference type="EMBL" id="KHF98021.1"/>
    </source>
</evidence>
<evidence type="ECO:0000313" key="2">
    <source>
        <dbReference type="Proteomes" id="UP000032142"/>
    </source>
</evidence>
<accession>A0A0B0MCC8</accession>
<reference evidence="2" key="1">
    <citation type="submission" date="2014-09" db="EMBL/GenBank/DDBJ databases">
        <authorList>
            <person name="Mudge J."/>
            <person name="Ramaraj T."/>
            <person name="Lindquist I.E."/>
            <person name="Bharti A.K."/>
            <person name="Sundararajan A."/>
            <person name="Cameron C.T."/>
            <person name="Woodward J.E."/>
            <person name="May G.D."/>
            <person name="Brubaker C."/>
            <person name="Broadhvest J."/>
            <person name="Wilkins T.A."/>
        </authorList>
    </citation>
    <scope>NUCLEOTIDE SEQUENCE</scope>
    <source>
        <strain evidence="2">cv. AKA8401</strain>
    </source>
</reference>
<proteinExistence type="predicted"/>
<organism evidence="1 2">
    <name type="scientific">Gossypium arboreum</name>
    <name type="common">Tree cotton</name>
    <name type="synonym">Gossypium nanking</name>
    <dbReference type="NCBI Taxonomy" id="29729"/>
    <lineage>
        <taxon>Eukaryota</taxon>
        <taxon>Viridiplantae</taxon>
        <taxon>Streptophyta</taxon>
        <taxon>Embryophyta</taxon>
        <taxon>Tracheophyta</taxon>
        <taxon>Spermatophyta</taxon>
        <taxon>Magnoliopsida</taxon>
        <taxon>eudicotyledons</taxon>
        <taxon>Gunneridae</taxon>
        <taxon>Pentapetalae</taxon>
        <taxon>rosids</taxon>
        <taxon>malvids</taxon>
        <taxon>Malvales</taxon>
        <taxon>Malvaceae</taxon>
        <taxon>Malvoideae</taxon>
        <taxon>Gossypium</taxon>
    </lineage>
</organism>
<dbReference type="EMBL" id="JRRC01024805">
    <property type="protein sequence ID" value="KHF98021.1"/>
    <property type="molecule type" value="Genomic_DNA"/>
</dbReference>
<protein>
    <submittedName>
        <fullName evidence="1">Uncharacterized protein</fullName>
    </submittedName>
</protein>
<name>A0A0B0MCC8_GOSAR</name>
<dbReference type="AlphaFoldDB" id="A0A0B0MCC8"/>